<dbReference type="CDD" id="cd02966">
    <property type="entry name" value="TlpA_like_family"/>
    <property type="match status" value="1"/>
</dbReference>
<dbReference type="GO" id="GO:0030313">
    <property type="term" value="C:cell envelope"/>
    <property type="evidence" value="ECO:0007669"/>
    <property type="project" value="UniProtKB-SubCell"/>
</dbReference>
<dbReference type="Pfam" id="PF08534">
    <property type="entry name" value="Redoxin"/>
    <property type="match status" value="1"/>
</dbReference>
<evidence type="ECO:0000256" key="5">
    <source>
        <dbReference type="SAM" id="SignalP"/>
    </source>
</evidence>
<keyword evidence="3" id="KW-1015">Disulfide bond</keyword>
<accession>H3KGA3</accession>
<dbReference type="PROSITE" id="PS51352">
    <property type="entry name" value="THIOREDOXIN_2"/>
    <property type="match status" value="1"/>
</dbReference>
<evidence type="ECO:0000256" key="3">
    <source>
        <dbReference type="ARBA" id="ARBA00023157"/>
    </source>
</evidence>
<keyword evidence="8" id="KW-1185">Reference proteome</keyword>
<dbReference type="HOGENOM" id="CLU_042529_11_0_4"/>
<comment type="caution">
    <text evidence="7">The sequence shown here is derived from an EMBL/GenBank/DDBJ whole genome shotgun (WGS) entry which is preliminary data.</text>
</comment>
<dbReference type="PANTHER" id="PTHR42852:SF6">
    <property type="entry name" value="THIOL:DISULFIDE INTERCHANGE PROTEIN DSBE"/>
    <property type="match status" value="1"/>
</dbReference>
<keyword evidence="4" id="KW-0676">Redox-active center</keyword>
<keyword evidence="5" id="KW-0732">Signal</keyword>
<dbReference type="InterPro" id="IPR013740">
    <property type="entry name" value="Redoxin"/>
</dbReference>
<dbReference type="STRING" id="762967.HMPREF9440_01782"/>
<evidence type="ECO:0000259" key="6">
    <source>
        <dbReference type="PROSITE" id="PS51352"/>
    </source>
</evidence>
<dbReference type="EMBL" id="AFBQ01000267">
    <property type="protein sequence ID" value="EHY30861.1"/>
    <property type="molecule type" value="Genomic_DNA"/>
</dbReference>
<reference evidence="7 8" key="1">
    <citation type="submission" date="2011-11" db="EMBL/GenBank/DDBJ databases">
        <authorList>
            <person name="Weinstock G."/>
            <person name="Sodergren E."/>
            <person name="Clifton S."/>
            <person name="Fulton L."/>
            <person name="Fulton B."/>
            <person name="Courtney L."/>
            <person name="Fronick C."/>
            <person name="Harrison M."/>
            <person name="Strong C."/>
            <person name="Farmer C."/>
            <person name="Delahaunty K."/>
            <person name="Markovic C."/>
            <person name="Hall O."/>
            <person name="Minx P."/>
            <person name="Tomlinson C."/>
            <person name="Mitreva M."/>
            <person name="Hou S."/>
            <person name="Chen J."/>
            <person name="Wollam A."/>
            <person name="Pepin K.H."/>
            <person name="Johnson M."/>
            <person name="Bhonagiri V."/>
            <person name="Zhang X."/>
            <person name="Suruliraj S."/>
            <person name="Warren W."/>
            <person name="Chinwalla A."/>
            <person name="Mardis E.R."/>
            <person name="Wilson R.K."/>
        </authorList>
    </citation>
    <scope>NUCLEOTIDE SEQUENCE [LARGE SCALE GENOMIC DNA]</scope>
    <source>
        <strain evidence="7 8">YIT 11816</strain>
    </source>
</reference>
<dbReference type="InterPro" id="IPR013766">
    <property type="entry name" value="Thioredoxin_domain"/>
</dbReference>
<name>H3KGA3_9BURK</name>
<evidence type="ECO:0000256" key="1">
    <source>
        <dbReference type="ARBA" id="ARBA00004196"/>
    </source>
</evidence>
<proteinExistence type="predicted"/>
<dbReference type="SUPFAM" id="SSF52833">
    <property type="entry name" value="Thioredoxin-like"/>
    <property type="match status" value="1"/>
</dbReference>
<feature type="signal peptide" evidence="5">
    <location>
        <begin position="1"/>
        <end position="28"/>
    </location>
</feature>
<gene>
    <name evidence="7" type="ORF">HMPREF9440_01782</name>
</gene>
<evidence type="ECO:0000313" key="8">
    <source>
        <dbReference type="Proteomes" id="UP000004956"/>
    </source>
</evidence>
<dbReference type="PANTHER" id="PTHR42852">
    <property type="entry name" value="THIOL:DISULFIDE INTERCHANGE PROTEIN DSBE"/>
    <property type="match status" value="1"/>
</dbReference>
<dbReference type="InterPro" id="IPR050553">
    <property type="entry name" value="Thioredoxin_ResA/DsbE_sf"/>
</dbReference>
<dbReference type="RefSeq" id="WP_008542892.1">
    <property type="nucleotide sequence ID" value="NZ_JH604993.1"/>
</dbReference>
<dbReference type="PATRIC" id="fig|762967.3.peg.1401"/>
<dbReference type="OrthoDB" id="9811352at2"/>
<dbReference type="GO" id="GO:0016491">
    <property type="term" value="F:oxidoreductase activity"/>
    <property type="evidence" value="ECO:0007669"/>
    <property type="project" value="InterPro"/>
</dbReference>
<dbReference type="Proteomes" id="UP000004956">
    <property type="component" value="Unassembled WGS sequence"/>
</dbReference>
<evidence type="ECO:0000256" key="2">
    <source>
        <dbReference type="ARBA" id="ARBA00022748"/>
    </source>
</evidence>
<feature type="chain" id="PRO_5003587409" evidence="5">
    <location>
        <begin position="29"/>
        <end position="213"/>
    </location>
</feature>
<sequence length="213" mass="23676">MQIKHTLTTLGLTLGLAFGLTMTGAAQAAPVENPAAQFGFNQKFEPNGKPIEGKPGELRSLIEFRTARGFSTADFKDVEGNTVNLSEYHGKMVLVDVWATWCEPCIRSLPAVKALQERYNKEGSDIQVISIALDQNARRVTKFIEKHNFQGFHTWHDPEQKLSETLPLDVIPSFFVLDGHGHTVGFVRGFVDWSGEGVPAYLEALAKKYAKRD</sequence>
<feature type="domain" description="Thioredoxin" evidence="6">
    <location>
        <begin position="61"/>
        <end position="211"/>
    </location>
</feature>
<protein>
    <submittedName>
        <fullName evidence="7">Redoxin family protein</fullName>
    </submittedName>
</protein>
<evidence type="ECO:0000313" key="7">
    <source>
        <dbReference type="EMBL" id="EHY30861.1"/>
    </source>
</evidence>
<comment type="subcellular location">
    <subcellularLocation>
        <location evidence="1">Cell envelope</location>
    </subcellularLocation>
</comment>
<dbReference type="AlphaFoldDB" id="H3KGA3"/>
<dbReference type="Gene3D" id="3.40.30.10">
    <property type="entry name" value="Glutaredoxin"/>
    <property type="match status" value="1"/>
</dbReference>
<organism evidence="7 8">
    <name type="scientific">Sutterella parvirubra YIT 11816</name>
    <dbReference type="NCBI Taxonomy" id="762967"/>
    <lineage>
        <taxon>Bacteria</taxon>
        <taxon>Pseudomonadati</taxon>
        <taxon>Pseudomonadota</taxon>
        <taxon>Betaproteobacteria</taxon>
        <taxon>Burkholderiales</taxon>
        <taxon>Sutterellaceae</taxon>
        <taxon>Sutterella</taxon>
    </lineage>
</organism>
<dbReference type="InterPro" id="IPR036249">
    <property type="entry name" value="Thioredoxin-like_sf"/>
</dbReference>
<keyword evidence="2" id="KW-0201">Cytochrome c-type biogenesis</keyword>
<dbReference type="GO" id="GO:0017004">
    <property type="term" value="P:cytochrome complex assembly"/>
    <property type="evidence" value="ECO:0007669"/>
    <property type="project" value="UniProtKB-KW"/>
</dbReference>
<evidence type="ECO:0000256" key="4">
    <source>
        <dbReference type="ARBA" id="ARBA00023284"/>
    </source>
</evidence>